<feature type="compositionally biased region" description="Basic and acidic residues" evidence="7">
    <location>
        <begin position="25"/>
        <end position="38"/>
    </location>
</feature>
<evidence type="ECO:0000256" key="1">
    <source>
        <dbReference type="ARBA" id="ARBA00004245"/>
    </source>
</evidence>
<dbReference type="Proteomes" id="UP000694521">
    <property type="component" value="Unplaced"/>
</dbReference>
<dbReference type="GO" id="GO:0005875">
    <property type="term" value="C:microtubule associated complex"/>
    <property type="evidence" value="ECO:0007669"/>
    <property type="project" value="TreeGrafter"/>
</dbReference>
<evidence type="ECO:0000259" key="8">
    <source>
        <dbReference type="PROSITE" id="PS50067"/>
    </source>
</evidence>
<keyword evidence="2 6" id="KW-0547">Nucleotide-binding</keyword>
<evidence type="ECO:0000313" key="9">
    <source>
        <dbReference type="Ensembl" id="ENSACDP00005025512.1"/>
    </source>
</evidence>
<keyword evidence="4" id="KW-0206">Cytoskeleton</keyword>
<evidence type="ECO:0000256" key="3">
    <source>
        <dbReference type="ARBA" id="ARBA00022840"/>
    </source>
</evidence>
<dbReference type="InterPro" id="IPR027640">
    <property type="entry name" value="Kinesin-like_fam"/>
</dbReference>
<keyword evidence="3 6" id="KW-0067">ATP-binding</keyword>
<name>A0A8B9ES41_ANSCY</name>
<dbReference type="GO" id="GO:0003777">
    <property type="term" value="F:microtubule motor activity"/>
    <property type="evidence" value="ECO:0007669"/>
    <property type="project" value="InterPro"/>
</dbReference>
<dbReference type="PANTHER" id="PTHR47969">
    <property type="entry name" value="CHROMOSOME-ASSOCIATED KINESIN KIF4A-RELATED"/>
    <property type="match status" value="1"/>
</dbReference>
<reference evidence="9" key="2">
    <citation type="submission" date="2025-09" db="UniProtKB">
        <authorList>
            <consortium name="Ensembl"/>
        </authorList>
    </citation>
    <scope>IDENTIFICATION</scope>
</reference>
<dbReference type="PANTHER" id="PTHR47969:SF33">
    <property type="entry name" value="KINESIN-LIKE PROTEIN"/>
    <property type="match status" value="1"/>
</dbReference>
<feature type="domain" description="Kinesin motor" evidence="8">
    <location>
        <begin position="113"/>
        <end position="435"/>
    </location>
</feature>
<dbReference type="InterPro" id="IPR001752">
    <property type="entry name" value="Kinesin_motor_dom"/>
</dbReference>
<comment type="similarity">
    <text evidence="5 6">Belongs to the TRAFAC class myosin-kinesin ATPase superfamily. Kinesin family.</text>
</comment>
<dbReference type="SUPFAM" id="SSF52540">
    <property type="entry name" value="P-loop containing nucleoside triphosphate hydrolases"/>
    <property type="match status" value="2"/>
</dbReference>
<dbReference type="GO" id="GO:0005874">
    <property type="term" value="C:microtubule"/>
    <property type="evidence" value="ECO:0007669"/>
    <property type="project" value="UniProtKB-KW"/>
</dbReference>
<feature type="region of interest" description="Disordered" evidence="7">
    <location>
        <begin position="1"/>
        <end position="54"/>
    </location>
</feature>
<dbReference type="InterPro" id="IPR027417">
    <property type="entry name" value="P-loop_NTPase"/>
</dbReference>
<accession>A0A8B9ES41</accession>
<protein>
    <recommendedName>
        <fullName evidence="6">Kinesin-like protein</fullName>
    </recommendedName>
</protein>
<dbReference type="Pfam" id="PF00225">
    <property type="entry name" value="Kinesin"/>
    <property type="match status" value="3"/>
</dbReference>
<proteinExistence type="inferred from homology"/>
<dbReference type="AlphaFoldDB" id="A0A8B9ES41"/>
<keyword evidence="10" id="KW-1185">Reference proteome</keyword>
<evidence type="ECO:0000256" key="5">
    <source>
        <dbReference type="PROSITE-ProRule" id="PRU00283"/>
    </source>
</evidence>
<dbReference type="GO" id="GO:0008017">
    <property type="term" value="F:microtubule binding"/>
    <property type="evidence" value="ECO:0007669"/>
    <property type="project" value="InterPro"/>
</dbReference>
<sequence>MGPLGQVQHHQPRRQDGLLAPRGGSGREVRTRCDRSASAERGPAGGPGCAGADAEILRLPPGAQPEPQPQPGAQCLLPGDLQRAGRRLHGRPARPCCHPLPRPRCLPSAVPPQVRDLLSPGPPCALPLRWSKTRGFYAENQLSVDFESLEAIVDLLLQGSRRRRTSAHALNRHSSRSHALLTIHIRSRAVSTNPAPGTRGRAGEGPGSAAVSCSPRMFWWGWALQRATGKGQEGRRTRAFIPQCVSPPLQPSTSPSKQGTLCFVDLAGSERVKDTGSTGELCVEANNINRSLLALGKSWGPPAAAAGPRHSPDTRFVARPPAGHCISLLAKPQGKRTHIPYRDSKLTRLLARSLGGWGITLMVRAWRRLGRGVWGAQSHGVLPHGGKGWMGMGIALAGGSPAASPRRQVACISPSSRCLSETLSTLHYASRARRVTTRPVANRVRLWAGAGCSAPLPGPLRAIPSCSQVPREKLLQTLEEEIRALQLENLSLRQQLCLPTVPTRSGEVPRTPLRPGAQPGWVGRYGHMGPRCPPPEGQLLSEGAPAWPSLYGLLRDFVVENEQLRYGGVPLAHAGPTNRDSRSRRSSQSPPAGQHSVPASPRDVDVCFREAPEAGLGGSLEAAHALPCSLTAPQAAPQVPRPWR</sequence>
<dbReference type="GO" id="GO:0005524">
    <property type="term" value="F:ATP binding"/>
    <property type="evidence" value="ECO:0007669"/>
    <property type="project" value="UniProtKB-KW"/>
</dbReference>
<evidence type="ECO:0000256" key="7">
    <source>
        <dbReference type="SAM" id="MobiDB-lite"/>
    </source>
</evidence>
<dbReference type="PROSITE" id="PS00411">
    <property type="entry name" value="KINESIN_MOTOR_1"/>
    <property type="match status" value="1"/>
</dbReference>
<comment type="caution">
    <text evidence="5">Lacks conserved residue(s) required for the propagation of feature annotation.</text>
</comment>
<evidence type="ECO:0000313" key="10">
    <source>
        <dbReference type="Proteomes" id="UP000694521"/>
    </source>
</evidence>
<dbReference type="GO" id="GO:0007052">
    <property type="term" value="P:mitotic spindle organization"/>
    <property type="evidence" value="ECO:0007669"/>
    <property type="project" value="TreeGrafter"/>
</dbReference>
<keyword evidence="6" id="KW-0493">Microtubule</keyword>
<dbReference type="Gene3D" id="3.40.850.10">
    <property type="entry name" value="Kinesin motor domain"/>
    <property type="match status" value="1"/>
</dbReference>
<dbReference type="GO" id="GO:0007018">
    <property type="term" value="P:microtubule-based movement"/>
    <property type="evidence" value="ECO:0007669"/>
    <property type="project" value="InterPro"/>
</dbReference>
<dbReference type="Ensembl" id="ENSACDT00005030428.1">
    <property type="protein sequence ID" value="ENSACDP00005025512.1"/>
    <property type="gene ID" value="ENSACDG00005018453.1"/>
</dbReference>
<evidence type="ECO:0000256" key="6">
    <source>
        <dbReference type="RuleBase" id="RU000394"/>
    </source>
</evidence>
<dbReference type="InterPro" id="IPR019821">
    <property type="entry name" value="Kinesin_motor_CS"/>
</dbReference>
<organism evidence="9 10">
    <name type="scientific">Anser cygnoides</name>
    <name type="common">Swan goose</name>
    <dbReference type="NCBI Taxonomy" id="8845"/>
    <lineage>
        <taxon>Eukaryota</taxon>
        <taxon>Metazoa</taxon>
        <taxon>Chordata</taxon>
        <taxon>Craniata</taxon>
        <taxon>Vertebrata</taxon>
        <taxon>Euteleostomi</taxon>
        <taxon>Archelosauria</taxon>
        <taxon>Archosauria</taxon>
        <taxon>Dinosauria</taxon>
        <taxon>Saurischia</taxon>
        <taxon>Theropoda</taxon>
        <taxon>Coelurosauria</taxon>
        <taxon>Aves</taxon>
        <taxon>Neognathae</taxon>
        <taxon>Galloanserae</taxon>
        <taxon>Anseriformes</taxon>
        <taxon>Anatidae</taxon>
        <taxon>Anserinae</taxon>
        <taxon>Anser</taxon>
    </lineage>
</organism>
<dbReference type="SMART" id="SM00129">
    <property type="entry name" value="KISc"/>
    <property type="match status" value="1"/>
</dbReference>
<feature type="region of interest" description="Disordered" evidence="7">
    <location>
        <begin position="569"/>
        <end position="610"/>
    </location>
</feature>
<keyword evidence="6" id="KW-0505">Motor protein</keyword>
<dbReference type="InterPro" id="IPR036961">
    <property type="entry name" value="Kinesin_motor_dom_sf"/>
</dbReference>
<reference evidence="9" key="1">
    <citation type="submission" date="2025-08" db="UniProtKB">
        <authorList>
            <consortium name="Ensembl"/>
        </authorList>
    </citation>
    <scope>IDENTIFICATION</scope>
</reference>
<evidence type="ECO:0000256" key="2">
    <source>
        <dbReference type="ARBA" id="ARBA00022741"/>
    </source>
</evidence>
<dbReference type="PROSITE" id="PS50067">
    <property type="entry name" value="KINESIN_MOTOR_2"/>
    <property type="match status" value="1"/>
</dbReference>
<dbReference type="GO" id="GO:0051231">
    <property type="term" value="P:spindle elongation"/>
    <property type="evidence" value="ECO:0007669"/>
    <property type="project" value="TreeGrafter"/>
</dbReference>
<comment type="subcellular location">
    <subcellularLocation>
        <location evidence="1">Cytoplasm</location>
        <location evidence="1">Cytoskeleton</location>
    </subcellularLocation>
</comment>
<evidence type="ECO:0000256" key="4">
    <source>
        <dbReference type="ARBA" id="ARBA00023212"/>
    </source>
</evidence>
<keyword evidence="4" id="KW-0963">Cytoplasm</keyword>